<sequence length="224" mass="24445">MNAIQSLISGWENLEALEMSNWREPDLAESQDIPPLSGKIQSLLLQRGQLTGPHLMRFVAGERSRLRELHLFDIKKLSNGELLACLKAVAPTLSRVSIMHCTISTENELAIDAAMPELVALRSLSIDDSCIGIPSIERKRSTVPGKQVDGSVQIMEIFGKLSISPEGLASAMHITGWAKISLEPLGPAWTPAIVENIQKIASERGIVFSCATISNFTGEEFPFP</sequence>
<evidence type="ECO:0000313" key="2">
    <source>
        <dbReference type="Proteomes" id="UP000717328"/>
    </source>
</evidence>
<dbReference type="OrthoDB" id="3027638at2759"/>
<accession>A0A9P7FTI8</accession>
<reference evidence="1" key="1">
    <citation type="submission" date="2021-02" db="EMBL/GenBank/DDBJ databases">
        <authorList>
            <person name="Nieuwenhuis M."/>
            <person name="Van De Peppel L.J.J."/>
        </authorList>
    </citation>
    <scope>NUCLEOTIDE SEQUENCE</scope>
    <source>
        <strain evidence="1">D49</strain>
    </source>
</reference>
<dbReference type="SUPFAM" id="SSF52047">
    <property type="entry name" value="RNI-like"/>
    <property type="match status" value="1"/>
</dbReference>
<dbReference type="Gene3D" id="3.80.10.10">
    <property type="entry name" value="Ribonuclease Inhibitor"/>
    <property type="match status" value="1"/>
</dbReference>
<keyword evidence="2" id="KW-1185">Reference proteome</keyword>
<evidence type="ECO:0000313" key="1">
    <source>
        <dbReference type="EMBL" id="KAG5634867.1"/>
    </source>
</evidence>
<dbReference type="InterPro" id="IPR032675">
    <property type="entry name" value="LRR_dom_sf"/>
</dbReference>
<reference evidence="1" key="2">
    <citation type="submission" date="2021-10" db="EMBL/GenBank/DDBJ databases">
        <title>Phylogenomics reveals ancestral predisposition of the termite-cultivated fungus Termitomyces towards a domesticated lifestyle.</title>
        <authorList>
            <person name="Auxier B."/>
            <person name="Grum-Grzhimaylo A."/>
            <person name="Cardenas M.E."/>
            <person name="Lodge J.D."/>
            <person name="Laessoe T."/>
            <person name="Pedersen O."/>
            <person name="Smith M.E."/>
            <person name="Kuyper T.W."/>
            <person name="Franco-Molano E.A."/>
            <person name="Baroni T.J."/>
            <person name="Aanen D.K."/>
        </authorList>
    </citation>
    <scope>NUCLEOTIDE SEQUENCE</scope>
    <source>
        <strain evidence="1">D49</strain>
    </source>
</reference>
<proteinExistence type="predicted"/>
<name>A0A9P7FTI8_9AGAR</name>
<comment type="caution">
    <text evidence="1">The sequence shown here is derived from an EMBL/GenBank/DDBJ whole genome shotgun (WGS) entry which is preliminary data.</text>
</comment>
<organism evidence="1 2">
    <name type="scientific">Sphagnurus paluster</name>
    <dbReference type="NCBI Taxonomy" id="117069"/>
    <lineage>
        <taxon>Eukaryota</taxon>
        <taxon>Fungi</taxon>
        <taxon>Dikarya</taxon>
        <taxon>Basidiomycota</taxon>
        <taxon>Agaricomycotina</taxon>
        <taxon>Agaricomycetes</taxon>
        <taxon>Agaricomycetidae</taxon>
        <taxon>Agaricales</taxon>
        <taxon>Tricholomatineae</taxon>
        <taxon>Lyophyllaceae</taxon>
        <taxon>Sphagnurus</taxon>
    </lineage>
</organism>
<dbReference type="Proteomes" id="UP000717328">
    <property type="component" value="Unassembled WGS sequence"/>
</dbReference>
<protein>
    <submittedName>
        <fullName evidence="1">Uncharacterized protein</fullName>
    </submittedName>
</protein>
<gene>
    <name evidence="1" type="ORF">H0H81_000467</name>
</gene>
<dbReference type="EMBL" id="JABCKI010006246">
    <property type="protein sequence ID" value="KAG5634867.1"/>
    <property type="molecule type" value="Genomic_DNA"/>
</dbReference>
<dbReference type="AlphaFoldDB" id="A0A9P7FTI8"/>